<evidence type="ECO:0000313" key="13">
    <source>
        <dbReference type="Proteomes" id="UP000199344"/>
    </source>
</evidence>
<name>A0A1G7GX46_9RHOB</name>
<dbReference type="PANTHER" id="PTHR30040">
    <property type="entry name" value="THIAMINE BIOSYNTHESIS LIPOPROTEIN APBE"/>
    <property type="match status" value="1"/>
</dbReference>
<sequence length="303" mass="32274">MKRRRFLAIAAAASLARPAAAAPVRWDGLAFGSDVSVTIRGGRAADAALRAVVGDIRRIERKFSLFDPDSDISRLNRTGAISMDADWRGIVRHVDMLHRATDGIFDPTVQPLWRLIARAGGTPDQAAWREAKALLGWNRVRHDGGRLQLDRGQALTLNGIAQGFASDLIAERLHLAGFDEVLVDLGEFRAGRAGQWRVGIDGLPDRISLRNSALAISAPGAMRFGADGAAGHIFDATGPAPRPARWSLAAVHAASAAVADGLSTGFALMEADAIRRAMVGTCRQVLLVSAEGERLRLDAATPA</sequence>
<proteinExistence type="predicted"/>
<dbReference type="SUPFAM" id="SSF143631">
    <property type="entry name" value="ApbE-like"/>
    <property type="match status" value="1"/>
</dbReference>
<dbReference type="PANTHER" id="PTHR30040:SF2">
    <property type="entry name" value="FAD:PROTEIN FMN TRANSFERASE"/>
    <property type="match status" value="1"/>
</dbReference>
<evidence type="ECO:0000256" key="4">
    <source>
        <dbReference type="ARBA" id="ARBA00022630"/>
    </source>
</evidence>
<keyword evidence="5" id="KW-0808">Transferase</keyword>
<dbReference type="AlphaFoldDB" id="A0A1G7GX46"/>
<dbReference type="InterPro" id="IPR003374">
    <property type="entry name" value="ApbE-like_sf"/>
</dbReference>
<accession>A0A1G7GX46</accession>
<dbReference type="InterPro" id="IPR024932">
    <property type="entry name" value="ApbE"/>
</dbReference>
<evidence type="ECO:0000313" key="12">
    <source>
        <dbReference type="EMBL" id="SDE92643.1"/>
    </source>
</evidence>
<evidence type="ECO:0000256" key="5">
    <source>
        <dbReference type="ARBA" id="ARBA00022679"/>
    </source>
</evidence>
<evidence type="ECO:0000256" key="3">
    <source>
        <dbReference type="ARBA" id="ARBA00016337"/>
    </source>
</evidence>
<evidence type="ECO:0000256" key="6">
    <source>
        <dbReference type="ARBA" id="ARBA00022723"/>
    </source>
</evidence>
<organism evidence="12 13">
    <name type="scientific">Paracoccus isoporae</name>
    <dbReference type="NCBI Taxonomy" id="591205"/>
    <lineage>
        <taxon>Bacteria</taxon>
        <taxon>Pseudomonadati</taxon>
        <taxon>Pseudomonadota</taxon>
        <taxon>Alphaproteobacteria</taxon>
        <taxon>Rhodobacterales</taxon>
        <taxon>Paracoccaceae</taxon>
        <taxon>Paracoccus</taxon>
    </lineage>
</organism>
<reference evidence="12 13" key="1">
    <citation type="submission" date="2016-10" db="EMBL/GenBank/DDBJ databases">
        <authorList>
            <person name="de Groot N.N."/>
        </authorList>
    </citation>
    <scope>NUCLEOTIDE SEQUENCE [LARGE SCALE GENOMIC DNA]</scope>
    <source>
        <strain evidence="12 13">DSM 22220</strain>
    </source>
</reference>
<dbReference type="GO" id="GO:0046872">
    <property type="term" value="F:metal ion binding"/>
    <property type="evidence" value="ECO:0007669"/>
    <property type="project" value="UniProtKB-KW"/>
</dbReference>
<dbReference type="EC" id="2.7.1.180" evidence="2"/>
<dbReference type="Pfam" id="PF02424">
    <property type="entry name" value="ApbE"/>
    <property type="match status" value="1"/>
</dbReference>
<protein>
    <recommendedName>
        <fullName evidence="3">FAD:protein FMN transferase</fullName>
        <ecNumber evidence="2">2.7.1.180</ecNumber>
    </recommendedName>
    <alternativeName>
        <fullName evidence="9">Flavin transferase</fullName>
    </alternativeName>
</protein>
<gene>
    <name evidence="12" type="ORF">SAMN05421538_11531</name>
</gene>
<dbReference type="Gene3D" id="3.10.520.10">
    <property type="entry name" value="ApbE-like domains"/>
    <property type="match status" value="1"/>
</dbReference>
<dbReference type="EMBL" id="FNAH01000015">
    <property type="protein sequence ID" value="SDE92643.1"/>
    <property type="molecule type" value="Genomic_DNA"/>
</dbReference>
<comment type="cofactor">
    <cofactor evidence="1">
        <name>Mg(2+)</name>
        <dbReference type="ChEBI" id="CHEBI:18420"/>
    </cofactor>
</comment>
<keyword evidence="6" id="KW-0479">Metal-binding</keyword>
<evidence type="ECO:0000256" key="8">
    <source>
        <dbReference type="ARBA" id="ARBA00022842"/>
    </source>
</evidence>
<dbReference type="STRING" id="591205.SAMN05421538_11531"/>
<evidence type="ECO:0000256" key="11">
    <source>
        <dbReference type="SAM" id="SignalP"/>
    </source>
</evidence>
<dbReference type="GO" id="GO:0016740">
    <property type="term" value="F:transferase activity"/>
    <property type="evidence" value="ECO:0007669"/>
    <property type="project" value="UniProtKB-KW"/>
</dbReference>
<dbReference type="Proteomes" id="UP000199344">
    <property type="component" value="Unassembled WGS sequence"/>
</dbReference>
<feature type="chain" id="PRO_5039951568" description="FAD:protein FMN transferase" evidence="11">
    <location>
        <begin position="22"/>
        <end position="303"/>
    </location>
</feature>
<keyword evidence="7" id="KW-0274">FAD</keyword>
<evidence type="ECO:0000256" key="1">
    <source>
        <dbReference type="ARBA" id="ARBA00001946"/>
    </source>
</evidence>
<evidence type="ECO:0000256" key="2">
    <source>
        <dbReference type="ARBA" id="ARBA00011955"/>
    </source>
</evidence>
<keyword evidence="12" id="KW-0449">Lipoprotein</keyword>
<comment type="catalytic activity">
    <reaction evidence="10">
        <text>L-threonyl-[protein] + FAD = FMN-L-threonyl-[protein] + AMP + H(+)</text>
        <dbReference type="Rhea" id="RHEA:36847"/>
        <dbReference type="Rhea" id="RHEA-COMP:11060"/>
        <dbReference type="Rhea" id="RHEA-COMP:11061"/>
        <dbReference type="ChEBI" id="CHEBI:15378"/>
        <dbReference type="ChEBI" id="CHEBI:30013"/>
        <dbReference type="ChEBI" id="CHEBI:57692"/>
        <dbReference type="ChEBI" id="CHEBI:74257"/>
        <dbReference type="ChEBI" id="CHEBI:456215"/>
        <dbReference type="EC" id="2.7.1.180"/>
    </reaction>
</comment>
<dbReference type="OrthoDB" id="9778595at2"/>
<keyword evidence="13" id="KW-1185">Reference proteome</keyword>
<evidence type="ECO:0000256" key="10">
    <source>
        <dbReference type="ARBA" id="ARBA00048540"/>
    </source>
</evidence>
<keyword evidence="8" id="KW-0460">Magnesium</keyword>
<keyword evidence="4" id="KW-0285">Flavoprotein</keyword>
<feature type="signal peptide" evidence="11">
    <location>
        <begin position="1"/>
        <end position="21"/>
    </location>
</feature>
<evidence type="ECO:0000256" key="9">
    <source>
        <dbReference type="ARBA" id="ARBA00031306"/>
    </source>
</evidence>
<keyword evidence="11" id="KW-0732">Signal</keyword>
<dbReference type="RefSeq" id="WP_090525534.1">
    <property type="nucleotide sequence ID" value="NZ_FNAH01000015.1"/>
</dbReference>
<evidence type="ECO:0000256" key="7">
    <source>
        <dbReference type="ARBA" id="ARBA00022827"/>
    </source>
</evidence>